<feature type="region of interest" description="Disordered" evidence="2">
    <location>
        <begin position="1200"/>
        <end position="1220"/>
    </location>
</feature>
<dbReference type="Gene3D" id="2.60.40.1080">
    <property type="match status" value="3"/>
</dbReference>
<keyword evidence="3" id="KW-1133">Transmembrane helix</keyword>
<evidence type="ECO:0000259" key="4">
    <source>
        <dbReference type="SMART" id="SM00635"/>
    </source>
</evidence>
<dbReference type="InterPro" id="IPR008930">
    <property type="entry name" value="Terpenoid_cyclase/PrenylTrfase"/>
</dbReference>
<evidence type="ECO:0000313" key="5">
    <source>
        <dbReference type="EMBL" id="GAA0771875.1"/>
    </source>
</evidence>
<feature type="domain" description="BIG2" evidence="4">
    <location>
        <begin position="262"/>
        <end position="340"/>
    </location>
</feature>
<dbReference type="Gene3D" id="1.50.10.20">
    <property type="match status" value="1"/>
</dbReference>
<dbReference type="RefSeq" id="WP_343825543.1">
    <property type="nucleotide sequence ID" value="NZ_BAAACI010000005.1"/>
</dbReference>
<feature type="domain" description="BIG2" evidence="4">
    <location>
        <begin position="798"/>
        <end position="875"/>
    </location>
</feature>
<sequence length="1337" mass="146734">MKYKKKDRIKKLTAVLLLLFMTVTTFLGNCKPVWADSEKGIVTVTVERFSIGKGYVVEPSMISIKEGENYASLLKRFLNSQGYGYDIPDTQYGAYLASIHNADSQDMKLNIPNSILKMARANGDFTLNNNLTNAYAPKLSEFSYTGTSGWVYSINNEFPGVGIGNMYPKNGDVCRLQFTIYGTGADVSGKDVSSGKVYYTPADRSKLLCKIAEINQAKDLWFTIDGCEAAYDKAMKVLNNFDATQAEVDTALSALPSMEAIYPKSVALSDSNLSIDIDEEGKQLKASIYPKNTTFSKLVWKSSDERVVKVDEEGKLLPVSVGEADITVSTINGCSATCHVVVKDRLLTEVVLNKSSLSCEIDDTFQLSVAEWIPENTTNEKNVTWTTSDEKVATVSEDGYVVAKKSGEVDIKATTKTGINAICHVTVGNGKELAEAMEKKVFELPNPADMKIKDVKGVYALRDEFESLKEESKVYISDAAISKLKACIEKADVLTVISKINDLPSISVLKLEDESKVQEARSYYDALSSKNQKLVGRPYIKRLSKAENRLKDLKKEVKNVEDKMIKLPNEVTLADIDLVISVRNAYEGELTQAQKSIISEEAKNKLANALGSLQSLITSAIDAVDTSKEVDTNSKEIQEFLKAIAFYEDMEGIMEVPEDTKSKIDATEKWIEQAIHTCEGITVESPWYIKTKVSDVNGKTEFLKQIKKAYDSSKASIVFAKEISYEDIRNKSNYSQEKTVAITFKLPAEYDSMENPKIFMVKDGKTKELDTTYNSESNNMTVHSRSIGKLILADVPVAIKDISISSTAQVEKGGTTSLKAHKLPESATEPLEIRWKSSNDNIATVDNNGVVTGISEGTVTITASLASNSRIKAQCKVAVVTKANSLSKSVEDILNETRGYILSIDENPAKGSEWFVIGLARGGMDINSDYFNTYYNHMVNYLKEKDGKLTDTVKYTEYSKAITAMTAIGKDARNIGGYNLLANLADFNEIKKQGINGSIWALIALKTNPDYVIPEVSGVSKQTTEEVLIDYILSDQKSDGGWNLSGKSGDVDLTGMALQALAPYYNKEGREKVTVAINKGLSFLSKNQLENGGFATSGVETSESNAQVITALCALGIDPETDHRFIKNGYWSVENILKYHISDSGFMHAKVGAGNNGGAEAGMVDGMATEQAYYALVAYNRLKNKRTSLYDMSDLSIKAGGSGDNSGTGINNEKSEPEVEVNKVENNISSILSKAIEGKSVPKVSKTTDNAKKKDKKSVDKKTTKDSKKDEEGWNFTGEEYEGSEDSLDAGLEEKVNKTEDTRVSSNKILKEHLPYSLCILCGAAVVGVCIYFKKKK</sequence>
<feature type="compositionally biased region" description="Acidic residues" evidence="2">
    <location>
        <begin position="1279"/>
        <end position="1288"/>
    </location>
</feature>
<dbReference type="SUPFAM" id="SSF48239">
    <property type="entry name" value="Terpenoid cyclases/Protein prenyltransferases"/>
    <property type="match status" value="1"/>
</dbReference>
<dbReference type="Proteomes" id="UP001501047">
    <property type="component" value="Unassembled WGS sequence"/>
</dbReference>
<dbReference type="Pfam" id="PF02368">
    <property type="entry name" value="Big_2"/>
    <property type="match status" value="3"/>
</dbReference>
<feature type="compositionally biased region" description="Basic and acidic residues" evidence="2">
    <location>
        <begin position="1249"/>
        <end position="1272"/>
    </location>
</feature>
<dbReference type="SUPFAM" id="SSF49373">
    <property type="entry name" value="Invasin/intimin cell-adhesion fragments"/>
    <property type="match status" value="3"/>
</dbReference>
<gene>
    <name evidence="5" type="ORF">GCM10008908_17040</name>
</gene>
<evidence type="ECO:0000256" key="2">
    <source>
        <dbReference type="SAM" id="MobiDB-lite"/>
    </source>
</evidence>
<keyword evidence="6" id="KW-1185">Reference proteome</keyword>
<evidence type="ECO:0000256" key="1">
    <source>
        <dbReference type="SAM" id="Coils"/>
    </source>
</evidence>
<dbReference type="InterPro" id="IPR003343">
    <property type="entry name" value="Big_2"/>
</dbReference>
<evidence type="ECO:0000313" key="6">
    <source>
        <dbReference type="Proteomes" id="UP001501047"/>
    </source>
</evidence>
<keyword evidence="3" id="KW-0472">Membrane</keyword>
<dbReference type="CDD" id="cd00688">
    <property type="entry name" value="ISOPREN_C2_like"/>
    <property type="match status" value="1"/>
</dbReference>
<proteinExistence type="predicted"/>
<name>A0ABN1KND9_CLOSU</name>
<protein>
    <recommendedName>
        <fullName evidence="4">BIG2 domain-containing protein</fullName>
    </recommendedName>
</protein>
<organism evidence="5 6">
    <name type="scientific">Clostridium subterminale</name>
    <dbReference type="NCBI Taxonomy" id="1550"/>
    <lineage>
        <taxon>Bacteria</taxon>
        <taxon>Bacillati</taxon>
        <taxon>Bacillota</taxon>
        <taxon>Clostridia</taxon>
        <taxon>Eubacteriales</taxon>
        <taxon>Clostridiaceae</taxon>
        <taxon>Clostridium</taxon>
    </lineage>
</organism>
<reference evidence="5 6" key="1">
    <citation type="journal article" date="2019" name="Int. J. Syst. Evol. Microbiol.">
        <title>The Global Catalogue of Microorganisms (GCM) 10K type strain sequencing project: providing services to taxonomists for standard genome sequencing and annotation.</title>
        <authorList>
            <consortium name="The Broad Institute Genomics Platform"/>
            <consortium name="The Broad Institute Genome Sequencing Center for Infectious Disease"/>
            <person name="Wu L."/>
            <person name="Ma J."/>
        </authorList>
    </citation>
    <scope>NUCLEOTIDE SEQUENCE [LARGE SCALE GENOMIC DNA]</scope>
    <source>
        <strain evidence="5 6">JCM 1417</strain>
    </source>
</reference>
<keyword evidence="1" id="KW-0175">Coiled coil</keyword>
<dbReference type="InterPro" id="IPR008964">
    <property type="entry name" value="Invasin/intimin_cell_adhesion"/>
</dbReference>
<dbReference type="EMBL" id="BAAACI010000005">
    <property type="protein sequence ID" value="GAA0771875.1"/>
    <property type="molecule type" value="Genomic_DNA"/>
</dbReference>
<feature type="coiled-coil region" evidence="1">
    <location>
        <begin position="540"/>
        <end position="570"/>
    </location>
</feature>
<feature type="domain" description="BIG2" evidence="4">
    <location>
        <begin position="346"/>
        <end position="424"/>
    </location>
</feature>
<evidence type="ECO:0000256" key="3">
    <source>
        <dbReference type="SAM" id="Phobius"/>
    </source>
</evidence>
<dbReference type="Gene3D" id="1.20.1270.70">
    <property type="entry name" value="Designed single chain three-helix bundle"/>
    <property type="match status" value="1"/>
</dbReference>
<feature type="transmembrane region" description="Helical" evidence="3">
    <location>
        <begin position="1314"/>
        <end position="1333"/>
    </location>
</feature>
<dbReference type="SMART" id="SM00635">
    <property type="entry name" value="BID_2"/>
    <property type="match status" value="3"/>
</dbReference>
<comment type="caution">
    <text evidence="5">The sequence shown here is derived from an EMBL/GenBank/DDBJ whole genome shotgun (WGS) entry which is preliminary data.</text>
</comment>
<keyword evidence="3" id="KW-0812">Transmembrane</keyword>
<feature type="region of interest" description="Disordered" evidence="2">
    <location>
        <begin position="1242"/>
        <end position="1290"/>
    </location>
</feature>
<accession>A0ABN1KND9</accession>